<dbReference type="OrthoDB" id="6270617at2759"/>
<sequence length="225" mass="24408">PGSPLCPGALACARLGRQFCPVGGPRCGPCLHPLVETSRGRCVVRRRLAPAPSPPRKGLSRDPELDEEIDFLSAVISEQRTISKDQNLPDREPSPAAPTELPQSPSVAPPTRAANTTSDLVGEPITLGHASNHQVFVVMSAVLVVAGSVALALAGACWFRLGTRGWPTAPRCSTTSTRSSRCSPWRNTGMSPKFLTLERRQSRRTRMEISPCTSVQAWRPRARWR</sequence>
<feature type="transmembrane region" description="Helical" evidence="2">
    <location>
        <begin position="135"/>
        <end position="161"/>
    </location>
</feature>
<reference evidence="3" key="2">
    <citation type="submission" date="2004-02" db="EMBL/GenBank/DDBJ databases">
        <authorList>
            <consortium name="Genoscope"/>
            <consortium name="Whitehead Institute Centre for Genome Research"/>
        </authorList>
    </citation>
    <scope>NUCLEOTIDE SEQUENCE</scope>
</reference>
<comment type="caution">
    <text evidence="3">The sequence shown here is derived from an EMBL/GenBank/DDBJ whole genome shotgun (WGS) entry which is preliminary data.</text>
</comment>
<dbReference type="Pfam" id="PF06809">
    <property type="entry name" value="NPDC1"/>
    <property type="match status" value="1"/>
</dbReference>
<evidence type="ECO:0000256" key="1">
    <source>
        <dbReference type="SAM" id="MobiDB-lite"/>
    </source>
</evidence>
<feature type="non-terminal residue" evidence="3">
    <location>
        <position position="1"/>
    </location>
</feature>
<dbReference type="PANTHER" id="PTHR23352">
    <property type="entry name" value="NEURAL PROLIFERATION DIFFERENTIATION AND CONTROL PROTEIN-1 NPDC-1 PROTEIN"/>
    <property type="match status" value="1"/>
</dbReference>
<dbReference type="PANTHER" id="PTHR23352:SF2">
    <property type="entry name" value="NEURAL PROLIFERATION DIFFERENTIATION AND CONTROL PROTEIN 1"/>
    <property type="match status" value="1"/>
</dbReference>
<dbReference type="GO" id="GO:0016020">
    <property type="term" value="C:membrane"/>
    <property type="evidence" value="ECO:0007669"/>
    <property type="project" value="InterPro"/>
</dbReference>
<dbReference type="InterPro" id="IPR009635">
    <property type="entry name" value="NPDC1"/>
</dbReference>
<gene>
    <name evidence="3" type="ORF">GSTENG00035850001</name>
</gene>
<keyword evidence="2" id="KW-0472">Membrane</keyword>
<name>Q4REA3_TETNG</name>
<keyword evidence="2" id="KW-0812">Transmembrane</keyword>
<evidence type="ECO:0000313" key="3">
    <source>
        <dbReference type="EMBL" id="CAG13279.1"/>
    </source>
</evidence>
<proteinExistence type="predicted"/>
<keyword evidence="2" id="KW-1133">Transmembrane helix</keyword>
<evidence type="ECO:0000256" key="2">
    <source>
        <dbReference type="SAM" id="Phobius"/>
    </source>
</evidence>
<accession>Q4REA3</accession>
<reference evidence="3" key="1">
    <citation type="journal article" date="2004" name="Nature">
        <title>Genome duplication in the teleost fish Tetraodon nigroviridis reveals the early vertebrate proto-karyotype.</title>
        <authorList>
            <person name="Jaillon O."/>
            <person name="Aury J.-M."/>
            <person name="Brunet F."/>
            <person name="Petit J.-L."/>
            <person name="Stange-Thomann N."/>
            <person name="Mauceli E."/>
            <person name="Bouneau L."/>
            <person name="Fischer C."/>
            <person name="Ozouf-Costaz C."/>
            <person name="Bernot A."/>
            <person name="Nicaud S."/>
            <person name="Jaffe D."/>
            <person name="Fisher S."/>
            <person name="Lutfalla G."/>
            <person name="Dossat C."/>
            <person name="Segurens B."/>
            <person name="Dasilva C."/>
            <person name="Salanoubat M."/>
            <person name="Levy M."/>
            <person name="Boudet N."/>
            <person name="Castellano S."/>
            <person name="Anthouard V."/>
            <person name="Jubin C."/>
            <person name="Castelli V."/>
            <person name="Katinka M."/>
            <person name="Vacherie B."/>
            <person name="Biemont C."/>
            <person name="Skalli Z."/>
            <person name="Cattolico L."/>
            <person name="Poulain J."/>
            <person name="De Berardinis V."/>
            <person name="Cruaud C."/>
            <person name="Duprat S."/>
            <person name="Brottier P."/>
            <person name="Coutanceau J.-P."/>
            <person name="Gouzy J."/>
            <person name="Parra G."/>
            <person name="Lardier G."/>
            <person name="Chapple C."/>
            <person name="McKernan K.J."/>
            <person name="McEwan P."/>
            <person name="Bosak S."/>
            <person name="Kellis M."/>
            <person name="Volff J.-N."/>
            <person name="Guigo R."/>
            <person name="Zody M.C."/>
            <person name="Mesirov J."/>
            <person name="Lindblad-Toh K."/>
            <person name="Birren B."/>
            <person name="Nusbaum C."/>
            <person name="Kahn D."/>
            <person name="Robinson-Rechavi M."/>
            <person name="Laudet V."/>
            <person name="Schachter V."/>
            <person name="Quetier F."/>
            <person name="Saurin W."/>
            <person name="Scarpelli C."/>
            <person name="Wincker P."/>
            <person name="Lander E.S."/>
            <person name="Weissenbach J."/>
            <person name="Roest Crollius H."/>
        </authorList>
    </citation>
    <scope>NUCLEOTIDE SEQUENCE [LARGE SCALE GENOMIC DNA]</scope>
</reference>
<feature type="compositionally biased region" description="Basic and acidic residues" evidence="1">
    <location>
        <begin position="82"/>
        <end position="93"/>
    </location>
</feature>
<dbReference type="AlphaFoldDB" id="Q4REA3"/>
<protein>
    <submittedName>
        <fullName evidence="3">(spotted green pufferfish) hypothetical protein</fullName>
    </submittedName>
</protein>
<dbReference type="EMBL" id="CAAE01015131">
    <property type="protein sequence ID" value="CAG13279.1"/>
    <property type="molecule type" value="Genomic_DNA"/>
</dbReference>
<organism evidence="3">
    <name type="scientific">Tetraodon nigroviridis</name>
    <name type="common">Spotted green pufferfish</name>
    <name type="synonym">Chelonodon nigroviridis</name>
    <dbReference type="NCBI Taxonomy" id="99883"/>
    <lineage>
        <taxon>Eukaryota</taxon>
        <taxon>Metazoa</taxon>
        <taxon>Chordata</taxon>
        <taxon>Craniata</taxon>
        <taxon>Vertebrata</taxon>
        <taxon>Euteleostomi</taxon>
        <taxon>Actinopterygii</taxon>
        <taxon>Neopterygii</taxon>
        <taxon>Teleostei</taxon>
        <taxon>Neoteleostei</taxon>
        <taxon>Acanthomorphata</taxon>
        <taxon>Eupercaria</taxon>
        <taxon>Tetraodontiformes</taxon>
        <taxon>Tetradontoidea</taxon>
        <taxon>Tetraodontidae</taxon>
        <taxon>Tetraodon</taxon>
    </lineage>
</organism>
<feature type="region of interest" description="Disordered" evidence="1">
    <location>
        <begin position="82"/>
        <end position="118"/>
    </location>
</feature>
<dbReference type="KEGG" id="tng:GSTEN00035850G001"/>